<evidence type="ECO:0000313" key="3">
    <source>
        <dbReference type="Ensembl" id="ENSGACP00000039190.1"/>
    </source>
</evidence>
<feature type="compositionally biased region" description="Polar residues" evidence="1">
    <location>
        <begin position="140"/>
        <end position="157"/>
    </location>
</feature>
<keyword evidence="4" id="KW-1185">Reference proteome</keyword>
<dbReference type="Proteomes" id="UP000007635">
    <property type="component" value="Chromosome XIX"/>
</dbReference>
<dbReference type="PROSITE" id="PS51746">
    <property type="entry name" value="PPM_2"/>
    <property type="match status" value="1"/>
</dbReference>
<dbReference type="SUPFAM" id="SSF81606">
    <property type="entry name" value="PP2C-like"/>
    <property type="match status" value="1"/>
</dbReference>
<feature type="compositionally biased region" description="Low complexity" evidence="1">
    <location>
        <begin position="38"/>
        <end position="50"/>
    </location>
</feature>
<dbReference type="GeneTree" id="ENSGT00940000165017"/>
<feature type="domain" description="PPM-type phosphatase" evidence="2">
    <location>
        <begin position="1"/>
        <end position="389"/>
    </location>
</feature>
<dbReference type="GO" id="GO:0005739">
    <property type="term" value="C:mitochondrion"/>
    <property type="evidence" value="ECO:0007669"/>
    <property type="project" value="TreeGrafter"/>
</dbReference>
<feature type="region of interest" description="Disordered" evidence="1">
    <location>
        <begin position="140"/>
        <end position="170"/>
    </location>
</feature>
<name>A0AAQ4PK72_GASAC</name>
<proteinExistence type="predicted"/>
<reference evidence="3" key="3">
    <citation type="submission" date="2025-09" db="UniProtKB">
        <authorList>
            <consortium name="Ensembl"/>
        </authorList>
    </citation>
    <scope>IDENTIFICATION</scope>
</reference>
<dbReference type="PANTHER" id="PTHR13832">
    <property type="entry name" value="PROTEIN PHOSPHATASE 2C"/>
    <property type="match status" value="1"/>
</dbReference>
<dbReference type="Ensembl" id="ENSGACT00000070074.1">
    <property type="protein sequence ID" value="ENSGACP00000039190.1"/>
    <property type="gene ID" value="ENSGACG00000003597.2"/>
</dbReference>
<dbReference type="PANTHER" id="PTHR13832:SF838">
    <property type="entry name" value="PROTEIN PHOSPHATASE 1H"/>
    <property type="match status" value="1"/>
</dbReference>
<dbReference type="InterPro" id="IPR001932">
    <property type="entry name" value="PPM-type_phosphatase-like_dom"/>
</dbReference>
<evidence type="ECO:0000256" key="1">
    <source>
        <dbReference type="SAM" id="MobiDB-lite"/>
    </source>
</evidence>
<dbReference type="InterPro" id="IPR015655">
    <property type="entry name" value="PP2C"/>
</dbReference>
<sequence>MATLAPGRPWWLPAFCITTSPCTFRRLWRSSAVRTCRPRPASGRSPSTSTSRRHPSAPSPGPRPCAAPRGLLAPPAPRPHASSRRRRFHTRAWWSEPSRTLSKTWTCRSRRTRRSTPCRAAARLWRPSFCSGSCTWGTPETAEPSSSGPVKSSPCQPSSRRSLRDSDCSSWPTCSPTYWGTSLHIWNSRGGSRERRLGRGCCTGTSPCQDGWTGCGQMSPEGDRLSLMETSFLEGGINGRAYKTIEDDDLKFPLIYGEGKKARVLATIGVTRGLGDHNLKVHDSNIYIKPFLSCCPEVKVYPLAQCEHGADDVLVLGTDGLWDVLSNQEVAEAITCFLANCDPDDPHRYTMAAQDLVMRARGVLKDRGWRISNDRLGSGDDISVYIIPLVYGNKQN</sequence>
<dbReference type="AlphaFoldDB" id="A0AAQ4PK72"/>
<reference evidence="3" key="2">
    <citation type="submission" date="2025-08" db="UniProtKB">
        <authorList>
            <consortium name="Ensembl"/>
        </authorList>
    </citation>
    <scope>IDENTIFICATION</scope>
</reference>
<organism evidence="3 4">
    <name type="scientific">Gasterosteus aculeatus aculeatus</name>
    <name type="common">three-spined stickleback</name>
    <dbReference type="NCBI Taxonomy" id="481459"/>
    <lineage>
        <taxon>Eukaryota</taxon>
        <taxon>Metazoa</taxon>
        <taxon>Chordata</taxon>
        <taxon>Craniata</taxon>
        <taxon>Vertebrata</taxon>
        <taxon>Euteleostomi</taxon>
        <taxon>Actinopterygii</taxon>
        <taxon>Neopterygii</taxon>
        <taxon>Teleostei</taxon>
        <taxon>Neoteleostei</taxon>
        <taxon>Acanthomorphata</taxon>
        <taxon>Eupercaria</taxon>
        <taxon>Perciformes</taxon>
        <taxon>Cottioidei</taxon>
        <taxon>Gasterosteales</taxon>
        <taxon>Gasterosteidae</taxon>
        <taxon>Gasterosteus</taxon>
    </lineage>
</organism>
<evidence type="ECO:0000313" key="4">
    <source>
        <dbReference type="Proteomes" id="UP000007635"/>
    </source>
</evidence>
<dbReference type="Pfam" id="PF00481">
    <property type="entry name" value="PP2C"/>
    <property type="match status" value="1"/>
</dbReference>
<evidence type="ECO:0000259" key="2">
    <source>
        <dbReference type="PROSITE" id="PS51746"/>
    </source>
</evidence>
<feature type="region of interest" description="Disordered" evidence="1">
    <location>
        <begin position="35"/>
        <end position="87"/>
    </location>
</feature>
<accession>A0AAQ4PK72</accession>
<dbReference type="InterPro" id="IPR036457">
    <property type="entry name" value="PPM-type-like_dom_sf"/>
</dbReference>
<reference evidence="3 4" key="1">
    <citation type="journal article" date="2021" name="G3 (Bethesda)">
        <title>Improved contiguity of the threespine stickleback genome using long-read sequencing.</title>
        <authorList>
            <person name="Nath S."/>
            <person name="Shaw D.E."/>
            <person name="White M.A."/>
        </authorList>
    </citation>
    <scope>NUCLEOTIDE SEQUENCE [LARGE SCALE GENOMIC DNA]</scope>
    <source>
        <strain evidence="3 4">Lake Benthic</strain>
    </source>
</reference>
<dbReference type="Gene3D" id="3.60.40.10">
    <property type="entry name" value="PPM-type phosphatase domain"/>
    <property type="match status" value="1"/>
</dbReference>
<dbReference type="GO" id="GO:0004741">
    <property type="term" value="F:[pyruvate dehydrogenase (acetyl-transferring)]-phosphatase activity"/>
    <property type="evidence" value="ECO:0007669"/>
    <property type="project" value="TreeGrafter"/>
</dbReference>
<protein>
    <submittedName>
        <fullName evidence="3">Protein phosphatase, Mg2+/Mn2+ dependent, 1H</fullName>
    </submittedName>
</protein>